<dbReference type="AlphaFoldDB" id="E0VJ75"/>
<dbReference type="EnsemblMetazoa" id="PHUM239560-RA">
    <property type="protein sequence ID" value="PHUM239560-PA"/>
    <property type="gene ID" value="PHUM239560"/>
</dbReference>
<dbReference type="PANTHER" id="PTHR11362:SF82">
    <property type="entry name" value="PHOSPHATIDYLETHANOLAMINE-BINDING PROTEIN 4"/>
    <property type="match status" value="1"/>
</dbReference>
<dbReference type="VEuPathDB" id="VectorBase:PHUM239560"/>
<protein>
    <submittedName>
        <fullName evidence="1">Phosphatidylethanolamine-binding protein, putative</fullName>
    </submittedName>
</protein>
<dbReference type="InterPro" id="IPR035810">
    <property type="entry name" value="PEBP_euk"/>
</dbReference>
<dbReference type="InParanoid" id="E0VJ75"/>
<dbReference type="CDD" id="cd00866">
    <property type="entry name" value="PEBP_euk"/>
    <property type="match status" value="1"/>
</dbReference>
<dbReference type="HOGENOM" id="CLU_1483408_0_0_1"/>
<dbReference type="Proteomes" id="UP000009046">
    <property type="component" value="Unassembled WGS sequence"/>
</dbReference>
<proteinExistence type="predicted"/>
<gene>
    <name evidence="2" type="primary">8230703</name>
    <name evidence="1" type="ORF">Phum_PHUM239560</name>
</gene>
<accession>E0VJ75</accession>
<reference evidence="1" key="2">
    <citation type="submission" date="2007-04" db="EMBL/GenBank/DDBJ databases">
        <title>The genome of the human body louse.</title>
        <authorList>
            <consortium name="The Human Body Louse Genome Consortium"/>
            <person name="Kirkness E."/>
            <person name="Walenz B."/>
            <person name="Hass B."/>
            <person name="Bruggner R."/>
            <person name="Strausberg R."/>
        </authorList>
    </citation>
    <scope>NUCLEOTIDE SEQUENCE</scope>
    <source>
        <strain evidence="1">USDA</strain>
    </source>
</reference>
<name>E0VJ75_PEDHC</name>
<dbReference type="KEGG" id="phu:Phum_PHUM239560"/>
<dbReference type="Pfam" id="PF01161">
    <property type="entry name" value="PBP"/>
    <property type="match status" value="1"/>
</dbReference>
<dbReference type="CTD" id="8230703"/>
<dbReference type="SUPFAM" id="SSF49777">
    <property type="entry name" value="PEBP-like"/>
    <property type="match status" value="1"/>
</dbReference>
<dbReference type="EMBL" id="AAZO01002777">
    <property type="status" value="NOT_ANNOTATED_CDS"/>
    <property type="molecule type" value="Genomic_DNA"/>
</dbReference>
<dbReference type="PANTHER" id="PTHR11362">
    <property type="entry name" value="PHOSPHATIDYLETHANOLAMINE-BINDING PROTEIN"/>
    <property type="match status" value="1"/>
</dbReference>
<evidence type="ECO:0000313" key="3">
    <source>
        <dbReference type="Proteomes" id="UP000009046"/>
    </source>
</evidence>
<dbReference type="OrthoDB" id="2153661at2759"/>
<organism>
    <name type="scientific">Pediculus humanus subsp. corporis</name>
    <name type="common">Body louse</name>
    <dbReference type="NCBI Taxonomy" id="121224"/>
    <lineage>
        <taxon>Eukaryota</taxon>
        <taxon>Metazoa</taxon>
        <taxon>Ecdysozoa</taxon>
        <taxon>Arthropoda</taxon>
        <taxon>Hexapoda</taxon>
        <taxon>Insecta</taxon>
        <taxon>Pterygota</taxon>
        <taxon>Neoptera</taxon>
        <taxon>Paraneoptera</taxon>
        <taxon>Psocodea</taxon>
        <taxon>Troctomorpha</taxon>
        <taxon>Phthiraptera</taxon>
        <taxon>Anoplura</taxon>
        <taxon>Pediculidae</taxon>
        <taxon>Pediculus</taxon>
    </lineage>
</organism>
<dbReference type="OMA" id="FHLANWL"/>
<evidence type="ECO:0000313" key="1">
    <source>
        <dbReference type="EMBL" id="EEB13431.1"/>
    </source>
</evidence>
<dbReference type="Gene3D" id="3.90.280.10">
    <property type="entry name" value="PEBP-like"/>
    <property type="match status" value="1"/>
</dbReference>
<dbReference type="STRING" id="121224.E0VJ75"/>
<reference evidence="1" key="1">
    <citation type="submission" date="2007-04" db="EMBL/GenBank/DDBJ databases">
        <title>Annotation of Pediculus humanus corporis strain USDA.</title>
        <authorList>
            <person name="Kirkness E."/>
            <person name="Hannick L."/>
            <person name="Hass B."/>
            <person name="Bruggner R."/>
            <person name="Lawson D."/>
            <person name="Bidwell S."/>
            <person name="Joardar V."/>
            <person name="Caler E."/>
            <person name="Walenz B."/>
            <person name="Inman J."/>
            <person name="Schobel S."/>
            <person name="Galinsky K."/>
            <person name="Amedeo P."/>
            <person name="Strausberg R."/>
        </authorList>
    </citation>
    <scope>NUCLEOTIDE SEQUENCE</scope>
    <source>
        <strain evidence="1">USDA</strain>
    </source>
</reference>
<dbReference type="InterPro" id="IPR036610">
    <property type="entry name" value="PEBP-like_sf"/>
</dbReference>
<dbReference type="RefSeq" id="XP_002426169.1">
    <property type="nucleotide sequence ID" value="XM_002426124.1"/>
</dbReference>
<dbReference type="InterPro" id="IPR008914">
    <property type="entry name" value="PEBP"/>
</dbReference>
<dbReference type="eggNOG" id="KOG3346">
    <property type="taxonomic scope" value="Eukaryota"/>
</dbReference>
<sequence>MSQMCFMSVFAGETCKGLSDSSCHYDNFMTLVSGTNHLKVDKENCGSEYVKSEWQAEPKVNFVDAKHDKSYTVMCVDPDPPGYEKGQYWLHWLVSNVKGDDLAKGDLTKAKHSLPYYGPAPPEGSGLHRYIFLAFEQENDNVELDVPKVRSKFHLNEWLAKHTKLCGAHARTQVHTEKFFT</sequence>
<dbReference type="GeneID" id="8230703"/>
<evidence type="ECO:0000313" key="2">
    <source>
        <dbReference type="EnsemblMetazoa" id="PHUM239560-PA"/>
    </source>
</evidence>
<reference evidence="2" key="3">
    <citation type="submission" date="2021-02" db="UniProtKB">
        <authorList>
            <consortium name="EnsemblMetazoa"/>
        </authorList>
    </citation>
    <scope>IDENTIFICATION</scope>
    <source>
        <strain evidence="2">USDA</strain>
    </source>
</reference>
<dbReference type="EMBL" id="DS235219">
    <property type="protein sequence ID" value="EEB13431.1"/>
    <property type="molecule type" value="Genomic_DNA"/>
</dbReference>
<keyword evidence="3" id="KW-1185">Reference proteome</keyword>